<dbReference type="AlphaFoldDB" id="A0A3M7QBX6"/>
<reference evidence="1 2" key="1">
    <citation type="journal article" date="2018" name="Sci. Rep.">
        <title>Genomic signatures of local adaptation to the degree of environmental predictability in rotifers.</title>
        <authorList>
            <person name="Franch-Gras L."/>
            <person name="Hahn C."/>
            <person name="Garcia-Roger E.M."/>
            <person name="Carmona M.J."/>
            <person name="Serra M."/>
            <person name="Gomez A."/>
        </authorList>
    </citation>
    <scope>NUCLEOTIDE SEQUENCE [LARGE SCALE GENOMIC DNA]</scope>
    <source>
        <strain evidence="1">HYR1</strain>
    </source>
</reference>
<organism evidence="1 2">
    <name type="scientific">Brachionus plicatilis</name>
    <name type="common">Marine rotifer</name>
    <name type="synonym">Brachionus muelleri</name>
    <dbReference type="NCBI Taxonomy" id="10195"/>
    <lineage>
        <taxon>Eukaryota</taxon>
        <taxon>Metazoa</taxon>
        <taxon>Spiralia</taxon>
        <taxon>Gnathifera</taxon>
        <taxon>Rotifera</taxon>
        <taxon>Eurotatoria</taxon>
        <taxon>Monogononta</taxon>
        <taxon>Pseudotrocha</taxon>
        <taxon>Ploima</taxon>
        <taxon>Brachionidae</taxon>
        <taxon>Brachionus</taxon>
    </lineage>
</organism>
<accession>A0A3M7QBX6</accession>
<keyword evidence="2" id="KW-1185">Reference proteome</keyword>
<dbReference type="EMBL" id="REGN01006621">
    <property type="protein sequence ID" value="RNA08813.1"/>
    <property type="molecule type" value="Genomic_DNA"/>
</dbReference>
<comment type="caution">
    <text evidence="1">The sequence shown here is derived from an EMBL/GenBank/DDBJ whole genome shotgun (WGS) entry which is preliminary data.</text>
</comment>
<protein>
    <submittedName>
        <fullName evidence="1">Uncharacterized protein</fullName>
    </submittedName>
</protein>
<evidence type="ECO:0000313" key="1">
    <source>
        <dbReference type="EMBL" id="RNA08813.1"/>
    </source>
</evidence>
<sequence length="96" mass="11406">MSNLDEINVFSEIISYNVEDKHLRPIEDKYSKGIYGKYFNELKTKVIMSFCLFTLIRCYLLKSNKRRSNLIQPRPENNGEELNSIDSIDIRLREIM</sequence>
<dbReference type="Proteomes" id="UP000276133">
    <property type="component" value="Unassembled WGS sequence"/>
</dbReference>
<proteinExistence type="predicted"/>
<gene>
    <name evidence="1" type="ORF">BpHYR1_029954</name>
</gene>
<evidence type="ECO:0000313" key="2">
    <source>
        <dbReference type="Proteomes" id="UP000276133"/>
    </source>
</evidence>
<name>A0A3M7QBX6_BRAPC</name>